<organism evidence="2 3">
    <name type="scientific">Breznakia pachnodae</name>
    <dbReference type="NCBI Taxonomy" id="265178"/>
    <lineage>
        <taxon>Bacteria</taxon>
        <taxon>Bacillati</taxon>
        <taxon>Bacillota</taxon>
        <taxon>Erysipelotrichia</taxon>
        <taxon>Erysipelotrichales</taxon>
        <taxon>Erysipelotrichaceae</taxon>
        <taxon>Breznakia</taxon>
    </lineage>
</organism>
<reference evidence="2 3" key="1">
    <citation type="submission" date="2023-07" db="EMBL/GenBank/DDBJ databases">
        <title>Genomic Encyclopedia of Type Strains, Phase IV (KMG-IV): sequencing the most valuable type-strain genomes for metagenomic binning, comparative biology and taxonomic classification.</title>
        <authorList>
            <person name="Goeker M."/>
        </authorList>
    </citation>
    <scope>NUCLEOTIDE SEQUENCE [LARGE SCALE GENOMIC DNA]</scope>
    <source>
        <strain evidence="2 3">DSM 16784</strain>
    </source>
</reference>
<comment type="caution">
    <text evidence="2">The sequence shown here is derived from an EMBL/GenBank/DDBJ whole genome shotgun (WGS) entry which is preliminary data.</text>
</comment>
<accession>A0ABU0E4Z9</accession>
<name>A0ABU0E4Z9_9FIRM</name>
<keyword evidence="1" id="KW-1133">Transmembrane helix</keyword>
<dbReference type="EMBL" id="JAUSUR010000005">
    <property type="protein sequence ID" value="MDQ0361983.1"/>
    <property type="molecule type" value="Genomic_DNA"/>
</dbReference>
<keyword evidence="1" id="KW-0472">Membrane</keyword>
<keyword evidence="3" id="KW-1185">Reference proteome</keyword>
<dbReference type="RefSeq" id="WP_307409183.1">
    <property type="nucleotide sequence ID" value="NZ_JAUSUR010000005.1"/>
</dbReference>
<feature type="transmembrane region" description="Helical" evidence="1">
    <location>
        <begin position="38"/>
        <end position="60"/>
    </location>
</feature>
<evidence type="ECO:0000313" key="3">
    <source>
        <dbReference type="Proteomes" id="UP001230220"/>
    </source>
</evidence>
<sequence length="68" mass="7700">MKKVTSLFMITTFLFLLSTMICGLWMKSATSVTSGNLSFHLICGILSIISLFITMILFFFQNRQKRGA</sequence>
<gene>
    <name evidence="2" type="ORF">J2S15_002736</name>
</gene>
<evidence type="ECO:0000256" key="1">
    <source>
        <dbReference type="SAM" id="Phobius"/>
    </source>
</evidence>
<proteinExistence type="predicted"/>
<feature type="transmembrane region" description="Helical" evidence="1">
    <location>
        <begin position="7"/>
        <end position="26"/>
    </location>
</feature>
<keyword evidence="1" id="KW-0812">Transmembrane</keyword>
<evidence type="ECO:0000313" key="2">
    <source>
        <dbReference type="EMBL" id="MDQ0361983.1"/>
    </source>
</evidence>
<protein>
    <submittedName>
        <fullName evidence="2">Uncharacterized BrkB/YihY/UPF0761 family membrane protein</fullName>
    </submittedName>
</protein>
<dbReference type="Proteomes" id="UP001230220">
    <property type="component" value="Unassembled WGS sequence"/>
</dbReference>